<dbReference type="GO" id="GO:0005524">
    <property type="term" value="F:ATP binding"/>
    <property type="evidence" value="ECO:0007669"/>
    <property type="project" value="UniProtKB-KW"/>
</dbReference>
<dbReference type="InterPro" id="IPR027417">
    <property type="entry name" value="P-loop_NTPase"/>
</dbReference>
<feature type="compositionally biased region" description="Basic and acidic residues" evidence="5">
    <location>
        <begin position="1051"/>
        <end position="1088"/>
    </location>
</feature>
<dbReference type="Gene3D" id="1.20.120.1080">
    <property type="match status" value="1"/>
</dbReference>
<dbReference type="InterPro" id="IPR001650">
    <property type="entry name" value="Helicase_C-like"/>
</dbReference>
<keyword evidence="3" id="KW-0347">Helicase</keyword>
<evidence type="ECO:0008006" key="10">
    <source>
        <dbReference type="Google" id="ProtNLM"/>
    </source>
</evidence>
<evidence type="ECO:0000259" key="6">
    <source>
        <dbReference type="PROSITE" id="PS51192"/>
    </source>
</evidence>
<protein>
    <recommendedName>
        <fullName evidence="10">P-loop containing nucleoside triphosphate hydrolase protein</fullName>
    </recommendedName>
</protein>
<keyword evidence="4" id="KW-0067">ATP-binding</keyword>
<evidence type="ECO:0000259" key="7">
    <source>
        <dbReference type="PROSITE" id="PS51194"/>
    </source>
</evidence>
<dbReference type="EMBL" id="BTRK01000004">
    <property type="protein sequence ID" value="GMR49835.1"/>
    <property type="molecule type" value="Genomic_DNA"/>
</dbReference>
<dbReference type="Proteomes" id="UP001328107">
    <property type="component" value="Unassembled WGS sequence"/>
</dbReference>
<proteinExistence type="predicted"/>
<gene>
    <name evidence="8" type="ORF">PMAYCL1PPCAC_20030</name>
</gene>
<dbReference type="AlphaFoldDB" id="A0AAN5CSN8"/>
<dbReference type="PANTHER" id="PTHR18934:SF221">
    <property type="entry name" value="ATP-DEPENDENT RNA HELICASE DHX34-RELATED"/>
    <property type="match status" value="1"/>
</dbReference>
<dbReference type="SMART" id="SM00490">
    <property type="entry name" value="HELICc"/>
    <property type="match status" value="1"/>
</dbReference>
<name>A0AAN5CSN8_9BILA</name>
<dbReference type="FunFam" id="1.20.120.1080:FF:000005">
    <property type="entry name" value="ATP-dependent helicase HrpA"/>
    <property type="match status" value="1"/>
</dbReference>
<feature type="compositionally biased region" description="Basic and acidic residues" evidence="5">
    <location>
        <begin position="1026"/>
        <end position="1040"/>
    </location>
</feature>
<feature type="non-terminal residue" evidence="8">
    <location>
        <position position="1105"/>
    </location>
</feature>
<dbReference type="SMART" id="SM00487">
    <property type="entry name" value="DEXDc"/>
    <property type="match status" value="1"/>
</dbReference>
<keyword evidence="2" id="KW-0378">Hydrolase</keyword>
<dbReference type="SUPFAM" id="SSF52540">
    <property type="entry name" value="P-loop containing nucleoside triphosphate hydrolases"/>
    <property type="match status" value="1"/>
</dbReference>
<sequence>FFSYAMAFKLTADDYEKYKGVLFRCLLDRDKVNSGSKQDEERLVKQKQFINSYFSRFIRSGGLMEDHLDLSRIERDQFGIPQDLSRRYLVASQREFVDNLAEMNHVPRWLVRHFEYAVQLSADFANDLKLKKILELRRTQRDLPIAVRREEIIELLEKNQVIIVAGDTGCGKSTQVPQYLLAAGYTGICCTQPRRIACTALAKRVSYETLNSYGSEVAYKIRFESTATKRTKMLFLTEGLLLRQFASDPLLEMYNVIILDEVHERNLNSDLLVGLLRDLVSKREDLKLILMSATINLELFTEYYKGAPVVKVPGRLFPIELKYRPIKQMISDGNKKTHKIDPEPFLRVLEVIDKEVPATERGDALIFLNGIAEMTTVAEALKTYAEYTKGWIILLLHSTLSQEEQDKVFDVAPSGVRKCILSTNIAETSVTIDGIRFVIDSGKVNLIKYDPESRIQKLSEFWVSKASANQRKGRAGRTGPGICYRLYSEDQFEGMDDFTLSEINRVSLKEMVLQMINLNLGLDPLTFPYIERPNEESLQEAIATLKFQGVLYPDRENRLTALGETIAKLPVEVPIAKMLVYGCVLEQVEVMLTIAAGLSIQFPFTNRSYREAKIVEKRAPLTSPLGDPFTLIEVFREWLLQKAHGYAVRRWTLDNGIDEHRLYEISKLRLQYRQILQDAGLVEKEEEVDDSRQRRIDLGEKKKLFDMKRNARFSEKTKNVLRIDRHYDSILEDKEEEELEKEKDPLKADVRTVEFLLAHKQSEVEVIRKTHRLSRRDTEAIRTVIAASLYPAYALLDPANRYKQGQELFVHTRLKPFSLIHPNSSIAQYHSESLDSMADSTTGLSALHQIPVFGLLLETTKPYIVNVMPVPALYALVFAKKVIAHEWRMAAVDDVVEILFEDEELAREVSSTVKRIRKELARGLARRLKGKEYEGKDLVRYIDRLARTIMEGGGVRIALRRLVDPPKRLEGVGFITPDGEVNEEVEVSSDEEEGGDVEREQEEIAEAMAFDPMAPKSLEQLEREEEERRREEKKKEKPKESYYQILLRKKREAEARKGEGGEEDGEPRIKKEKKDDEDGAPRVKEERRRHPMAGLEERIKVEDIE</sequence>
<dbReference type="GO" id="GO:0016787">
    <property type="term" value="F:hydrolase activity"/>
    <property type="evidence" value="ECO:0007669"/>
    <property type="project" value="UniProtKB-KW"/>
</dbReference>
<dbReference type="Gene3D" id="3.40.50.300">
    <property type="entry name" value="P-loop containing nucleotide triphosphate hydrolases"/>
    <property type="match status" value="2"/>
</dbReference>
<evidence type="ECO:0000256" key="3">
    <source>
        <dbReference type="ARBA" id="ARBA00022806"/>
    </source>
</evidence>
<comment type="caution">
    <text evidence="8">The sequence shown here is derived from an EMBL/GenBank/DDBJ whole genome shotgun (WGS) entry which is preliminary data.</text>
</comment>
<dbReference type="Pfam" id="PF00270">
    <property type="entry name" value="DEAD"/>
    <property type="match status" value="1"/>
</dbReference>
<dbReference type="PROSITE" id="PS51194">
    <property type="entry name" value="HELICASE_CTER"/>
    <property type="match status" value="1"/>
</dbReference>
<evidence type="ECO:0000313" key="9">
    <source>
        <dbReference type="Proteomes" id="UP001328107"/>
    </source>
</evidence>
<evidence type="ECO:0000256" key="2">
    <source>
        <dbReference type="ARBA" id="ARBA00022801"/>
    </source>
</evidence>
<keyword evidence="9" id="KW-1185">Reference proteome</keyword>
<dbReference type="InterPro" id="IPR011545">
    <property type="entry name" value="DEAD/DEAH_box_helicase_dom"/>
</dbReference>
<organism evidence="8 9">
    <name type="scientific">Pristionchus mayeri</name>
    <dbReference type="NCBI Taxonomy" id="1317129"/>
    <lineage>
        <taxon>Eukaryota</taxon>
        <taxon>Metazoa</taxon>
        <taxon>Ecdysozoa</taxon>
        <taxon>Nematoda</taxon>
        <taxon>Chromadorea</taxon>
        <taxon>Rhabditida</taxon>
        <taxon>Rhabditina</taxon>
        <taxon>Diplogasteromorpha</taxon>
        <taxon>Diplogasteroidea</taxon>
        <taxon>Neodiplogasteridae</taxon>
        <taxon>Pristionchus</taxon>
    </lineage>
</organism>
<feature type="domain" description="Helicase ATP-binding" evidence="6">
    <location>
        <begin position="153"/>
        <end position="313"/>
    </location>
</feature>
<dbReference type="Pfam" id="PF07717">
    <property type="entry name" value="OB_NTP_bind"/>
    <property type="match status" value="1"/>
</dbReference>
<feature type="compositionally biased region" description="Acidic residues" evidence="5">
    <location>
        <begin position="980"/>
        <end position="1005"/>
    </location>
</feature>
<dbReference type="InterPro" id="IPR007502">
    <property type="entry name" value="Helicase-assoc_dom"/>
</dbReference>
<dbReference type="PANTHER" id="PTHR18934">
    <property type="entry name" value="ATP-DEPENDENT RNA HELICASE"/>
    <property type="match status" value="1"/>
</dbReference>
<keyword evidence="1" id="KW-0547">Nucleotide-binding</keyword>
<evidence type="ECO:0000256" key="5">
    <source>
        <dbReference type="SAM" id="MobiDB-lite"/>
    </source>
</evidence>
<dbReference type="GO" id="GO:0004386">
    <property type="term" value="F:helicase activity"/>
    <property type="evidence" value="ECO:0007669"/>
    <property type="project" value="UniProtKB-KW"/>
</dbReference>
<dbReference type="FunFam" id="3.40.50.300:FF:000540">
    <property type="entry name" value="probable ATP-dependent RNA helicase DHX34"/>
    <property type="match status" value="1"/>
</dbReference>
<dbReference type="GO" id="GO:0003723">
    <property type="term" value="F:RNA binding"/>
    <property type="evidence" value="ECO:0007669"/>
    <property type="project" value="TreeGrafter"/>
</dbReference>
<dbReference type="PROSITE" id="PS51192">
    <property type="entry name" value="HELICASE_ATP_BIND_1"/>
    <property type="match status" value="1"/>
</dbReference>
<evidence type="ECO:0000256" key="1">
    <source>
        <dbReference type="ARBA" id="ARBA00022741"/>
    </source>
</evidence>
<dbReference type="FunFam" id="3.40.50.300:FF:000725">
    <property type="entry name" value="probable ATP-dependent RNA helicase DHX34"/>
    <property type="match status" value="1"/>
</dbReference>
<accession>A0AAN5CSN8</accession>
<dbReference type="InterPro" id="IPR011709">
    <property type="entry name" value="DEAD-box_helicase_OB_fold"/>
</dbReference>
<feature type="domain" description="Helicase C-terminal" evidence="7">
    <location>
        <begin position="351"/>
        <end position="519"/>
    </location>
</feature>
<dbReference type="InterPro" id="IPR014001">
    <property type="entry name" value="Helicase_ATP-bd"/>
</dbReference>
<reference evidence="9" key="1">
    <citation type="submission" date="2022-10" db="EMBL/GenBank/DDBJ databases">
        <title>Genome assembly of Pristionchus species.</title>
        <authorList>
            <person name="Yoshida K."/>
            <person name="Sommer R.J."/>
        </authorList>
    </citation>
    <scope>NUCLEOTIDE SEQUENCE [LARGE SCALE GENOMIC DNA]</scope>
    <source>
        <strain evidence="9">RS5460</strain>
    </source>
</reference>
<dbReference type="CDD" id="cd17979">
    <property type="entry name" value="DEXHc_DHX34"/>
    <property type="match status" value="1"/>
</dbReference>
<feature type="region of interest" description="Disordered" evidence="5">
    <location>
        <begin position="973"/>
        <end position="1105"/>
    </location>
</feature>
<evidence type="ECO:0000256" key="4">
    <source>
        <dbReference type="ARBA" id="ARBA00022840"/>
    </source>
</evidence>
<dbReference type="SMART" id="SM00847">
    <property type="entry name" value="HA2"/>
    <property type="match status" value="1"/>
</dbReference>
<feature type="non-terminal residue" evidence="8">
    <location>
        <position position="1"/>
    </location>
</feature>
<feature type="compositionally biased region" description="Basic and acidic residues" evidence="5">
    <location>
        <begin position="1095"/>
        <end position="1105"/>
    </location>
</feature>
<dbReference type="CDD" id="cd18791">
    <property type="entry name" value="SF2_C_RHA"/>
    <property type="match status" value="1"/>
</dbReference>
<evidence type="ECO:0000313" key="8">
    <source>
        <dbReference type="EMBL" id="GMR49835.1"/>
    </source>
</evidence>
<dbReference type="Pfam" id="PF00271">
    <property type="entry name" value="Helicase_C"/>
    <property type="match status" value="1"/>
</dbReference>